<reference evidence="1" key="1">
    <citation type="journal article" date="2014" name="Nat. Commun.">
        <title>Multiple recent horizontal transfers of a large genomic region in cheese making fungi.</title>
        <authorList>
            <person name="Cheeseman K."/>
            <person name="Ropars J."/>
            <person name="Renault P."/>
            <person name="Dupont J."/>
            <person name="Gouzy J."/>
            <person name="Branca A."/>
            <person name="Abraham A.L."/>
            <person name="Ceppi M."/>
            <person name="Conseiller E."/>
            <person name="Debuchy R."/>
            <person name="Malagnac F."/>
            <person name="Goarin A."/>
            <person name="Silar P."/>
            <person name="Lacoste S."/>
            <person name="Sallet E."/>
            <person name="Bensimon A."/>
            <person name="Giraud T."/>
            <person name="Brygoo Y."/>
        </authorList>
    </citation>
    <scope>NUCLEOTIDE SEQUENCE [LARGE SCALE GENOMIC DNA]</scope>
    <source>
        <strain evidence="1">FM164</strain>
    </source>
</reference>
<evidence type="ECO:0000313" key="1">
    <source>
        <dbReference type="EMBL" id="CDM27357.1"/>
    </source>
</evidence>
<dbReference type="EMBL" id="HG792015">
    <property type="protein sequence ID" value="CDM27357.1"/>
    <property type="molecule type" value="Genomic_DNA"/>
</dbReference>
<accession>W6QCM2</accession>
<dbReference type="AlphaFoldDB" id="W6QCM2"/>
<sequence>MDVFVAVFRCARETALSVGGDNVINDSARFSEHDLVFCEGRAVVFDHRRSAGRMQVFD</sequence>
<name>W6QCM2_PENRF</name>
<proteinExistence type="predicted"/>
<dbReference type="Proteomes" id="UP000030686">
    <property type="component" value="Unassembled WGS sequence"/>
</dbReference>
<protein>
    <submittedName>
        <fullName evidence="1">Genomic scaffold, ProqFM164S01</fullName>
    </submittedName>
</protein>
<organism evidence="1 2">
    <name type="scientific">Penicillium roqueforti (strain FM164)</name>
    <dbReference type="NCBI Taxonomy" id="1365484"/>
    <lineage>
        <taxon>Eukaryota</taxon>
        <taxon>Fungi</taxon>
        <taxon>Dikarya</taxon>
        <taxon>Ascomycota</taxon>
        <taxon>Pezizomycotina</taxon>
        <taxon>Eurotiomycetes</taxon>
        <taxon>Eurotiomycetidae</taxon>
        <taxon>Eurotiales</taxon>
        <taxon>Aspergillaceae</taxon>
        <taxon>Penicillium</taxon>
    </lineage>
</organism>
<gene>
    <name evidence="1" type="ORF">PROQFM164_S01g001168</name>
</gene>
<evidence type="ECO:0000313" key="2">
    <source>
        <dbReference type="Proteomes" id="UP000030686"/>
    </source>
</evidence>
<keyword evidence="2" id="KW-1185">Reference proteome</keyword>